<dbReference type="HOGENOM" id="CLU_117986_0_1_5"/>
<dbReference type="EMBL" id="AOSK01000109">
    <property type="protein sequence ID" value="EYD74690.1"/>
    <property type="molecule type" value="Genomic_DNA"/>
</dbReference>
<dbReference type="AlphaFoldDB" id="A0A017HK38"/>
<dbReference type="PATRIC" id="fig|442562.3.peg.3694"/>
<reference evidence="1 2" key="1">
    <citation type="submission" date="2013-02" db="EMBL/GenBank/DDBJ databases">
        <authorList>
            <person name="Fiebig A."/>
            <person name="Goeker M."/>
            <person name="Klenk H.-P.P."/>
        </authorList>
    </citation>
    <scope>NUCLEOTIDE SEQUENCE [LARGE SCALE GENOMIC DNA]</scope>
    <source>
        <strain evidence="1 2">DSM 19309</strain>
    </source>
</reference>
<sequence length="151" mass="15687">MGLLSLAGCGFAPAYGPGGPGERLRGRLDAEAPDTPDGFRLRARLEDRLGRAESPAAVLSVEPWVEVAEAGITPTGAITRYDLQGRAAWRLVASSGVALAQGEVSAFTGYSATGTTVATRAAQDDARERLMVLLADEIVARLLALPAEALP</sequence>
<dbReference type="Gene3D" id="3.30.160.150">
    <property type="entry name" value="Lipoprotein like domain"/>
    <property type="match status" value="1"/>
</dbReference>
<dbReference type="GO" id="GO:0043165">
    <property type="term" value="P:Gram-negative-bacterium-type cell outer membrane assembly"/>
    <property type="evidence" value="ECO:0007669"/>
    <property type="project" value="InterPro"/>
</dbReference>
<keyword evidence="2" id="KW-1185">Reference proteome</keyword>
<dbReference type="STRING" id="442562.Rumeso_03747"/>
<proteinExistence type="predicted"/>
<evidence type="ECO:0008006" key="3">
    <source>
        <dbReference type="Google" id="ProtNLM"/>
    </source>
</evidence>
<evidence type="ECO:0000313" key="1">
    <source>
        <dbReference type="EMBL" id="EYD74690.1"/>
    </source>
</evidence>
<gene>
    <name evidence="1" type="ORF">Rumeso_03747</name>
</gene>
<protein>
    <recommendedName>
        <fullName evidence="3">LPS-assembly lipoprotein</fullName>
    </recommendedName>
</protein>
<accession>A0A017HK38</accession>
<comment type="caution">
    <text evidence="1">The sequence shown here is derived from an EMBL/GenBank/DDBJ whole genome shotgun (WGS) entry which is preliminary data.</text>
</comment>
<organism evidence="1 2">
    <name type="scientific">Rubellimicrobium mesophilum DSM 19309</name>
    <dbReference type="NCBI Taxonomy" id="442562"/>
    <lineage>
        <taxon>Bacteria</taxon>
        <taxon>Pseudomonadati</taxon>
        <taxon>Pseudomonadota</taxon>
        <taxon>Alphaproteobacteria</taxon>
        <taxon>Rhodobacterales</taxon>
        <taxon>Roseobacteraceae</taxon>
        <taxon>Rubellimicrobium</taxon>
    </lineage>
</organism>
<dbReference type="Pfam" id="PF04390">
    <property type="entry name" value="LptE"/>
    <property type="match status" value="1"/>
</dbReference>
<name>A0A017HK38_9RHOB</name>
<evidence type="ECO:0000313" key="2">
    <source>
        <dbReference type="Proteomes" id="UP000019666"/>
    </source>
</evidence>
<dbReference type="Proteomes" id="UP000019666">
    <property type="component" value="Unassembled WGS sequence"/>
</dbReference>
<dbReference type="InterPro" id="IPR007485">
    <property type="entry name" value="LPS_assembly_LptE"/>
</dbReference>
<dbReference type="GO" id="GO:0019867">
    <property type="term" value="C:outer membrane"/>
    <property type="evidence" value="ECO:0007669"/>
    <property type="project" value="InterPro"/>
</dbReference>
<dbReference type="RefSeq" id="WP_245639272.1">
    <property type="nucleotide sequence ID" value="NZ_KK088577.1"/>
</dbReference>